<evidence type="ECO:0000256" key="3">
    <source>
        <dbReference type="PIRSR" id="PIRSR004848-1"/>
    </source>
</evidence>
<gene>
    <name evidence="6" type="ORF">CXB45_05845</name>
</gene>
<protein>
    <recommendedName>
        <fullName evidence="2">Pyridoxal phosphate homeostasis protein</fullName>
        <shortName evidence="2">PLP homeostasis protein</shortName>
    </recommendedName>
</protein>
<dbReference type="NCBIfam" id="TIGR00044">
    <property type="entry name" value="YggS family pyridoxal phosphate-dependent enzyme"/>
    <property type="match status" value="1"/>
</dbReference>
<dbReference type="InterPro" id="IPR011078">
    <property type="entry name" value="PyrdxlP_homeostasis"/>
</dbReference>
<comment type="function">
    <text evidence="2">Pyridoxal 5'-phosphate (PLP)-binding protein, which is involved in PLP homeostasis.</text>
</comment>
<dbReference type="CDD" id="cd00635">
    <property type="entry name" value="PLPDE_III_YBL036c_like"/>
    <property type="match status" value="1"/>
</dbReference>
<keyword evidence="1 2" id="KW-0663">Pyridoxal phosphate</keyword>
<dbReference type="PANTHER" id="PTHR10146">
    <property type="entry name" value="PROLINE SYNTHETASE CO-TRANSCRIBED BACTERIAL HOMOLOG PROTEIN"/>
    <property type="match status" value="1"/>
</dbReference>
<accession>A0A2N0X7I5</accession>
<dbReference type="Pfam" id="PF01168">
    <property type="entry name" value="Ala_racemase_N"/>
    <property type="match status" value="1"/>
</dbReference>
<evidence type="ECO:0000256" key="2">
    <source>
        <dbReference type="HAMAP-Rule" id="MF_02087"/>
    </source>
</evidence>
<dbReference type="GO" id="GO:0030170">
    <property type="term" value="F:pyridoxal phosphate binding"/>
    <property type="evidence" value="ECO:0007669"/>
    <property type="project" value="UniProtKB-UniRule"/>
</dbReference>
<dbReference type="OrthoDB" id="9804072at2"/>
<evidence type="ECO:0000259" key="5">
    <source>
        <dbReference type="Pfam" id="PF01168"/>
    </source>
</evidence>
<dbReference type="AlphaFoldDB" id="A0A2N0X7I5"/>
<dbReference type="STRING" id="1121365.GCA_000375365_00226"/>
<dbReference type="Proteomes" id="UP000233249">
    <property type="component" value="Unassembled WGS sequence"/>
</dbReference>
<evidence type="ECO:0000313" key="7">
    <source>
        <dbReference type="Proteomes" id="UP000233249"/>
    </source>
</evidence>
<dbReference type="PANTHER" id="PTHR10146:SF14">
    <property type="entry name" value="PYRIDOXAL PHOSPHATE HOMEOSTASIS PROTEIN"/>
    <property type="match status" value="1"/>
</dbReference>
<organism evidence="6 7">
    <name type="scientific">Corynebacterium mastitidis</name>
    <dbReference type="NCBI Taxonomy" id="161890"/>
    <lineage>
        <taxon>Bacteria</taxon>
        <taxon>Bacillati</taxon>
        <taxon>Actinomycetota</taxon>
        <taxon>Actinomycetes</taxon>
        <taxon>Mycobacteriales</taxon>
        <taxon>Corynebacteriaceae</taxon>
        <taxon>Corynebacterium</taxon>
    </lineage>
</organism>
<feature type="modified residue" description="N6-(pyridoxal phosphate)lysine" evidence="2 3">
    <location>
        <position position="45"/>
    </location>
</feature>
<comment type="cofactor">
    <cofactor evidence="3">
        <name>pyridoxal 5'-phosphate</name>
        <dbReference type="ChEBI" id="CHEBI:597326"/>
    </cofactor>
</comment>
<dbReference type="PIRSF" id="PIRSF004848">
    <property type="entry name" value="YBL036c_PLPDEIII"/>
    <property type="match status" value="1"/>
</dbReference>
<comment type="caution">
    <text evidence="6">The sequence shown here is derived from an EMBL/GenBank/DDBJ whole genome shotgun (WGS) entry which is preliminary data.</text>
</comment>
<dbReference type="EMBL" id="PJAF01000014">
    <property type="protein sequence ID" value="PKF68647.1"/>
    <property type="molecule type" value="Genomic_DNA"/>
</dbReference>
<evidence type="ECO:0000256" key="1">
    <source>
        <dbReference type="ARBA" id="ARBA00022898"/>
    </source>
</evidence>
<proteinExistence type="inferred from homology"/>
<dbReference type="SUPFAM" id="SSF51419">
    <property type="entry name" value="PLP-binding barrel"/>
    <property type="match status" value="1"/>
</dbReference>
<comment type="similarity">
    <text evidence="2 4">Belongs to the pyridoxal phosphate-binding protein YggS/PROSC family.</text>
</comment>
<reference evidence="6 7" key="1">
    <citation type="submission" date="2017-12" db="EMBL/GenBank/DDBJ databases">
        <title>Corynebacterium mastitidis 16-1433 Genome.</title>
        <authorList>
            <person name="Gulvik C.A."/>
        </authorList>
    </citation>
    <scope>NUCLEOTIDE SEQUENCE [LARGE SCALE GENOMIC DNA]</scope>
    <source>
        <strain evidence="6 7">16-1433</strain>
    </source>
</reference>
<dbReference type="InterPro" id="IPR029066">
    <property type="entry name" value="PLP-binding_barrel"/>
</dbReference>
<name>A0A2N0X7I5_9CORY</name>
<evidence type="ECO:0000313" key="6">
    <source>
        <dbReference type="EMBL" id="PKF68647.1"/>
    </source>
</evidence>
<dbReference type="InterPro" id="IPR001608">
    <property type="entry name" value="Ala_racemase_N"/>
</dbReference>
<dbReference type="RefSeq" id="WP_101173615.1">
    <property type="nucleotide sequence ID" value="NZ_PJAF01000014.1"/>
</dbReference>
<dbReference type="PROSITE" id="PS01211">
    <property type="entry name" value="UPF0001"/>
    <property type="match status" value="1"/>
</dbReference>
<sequence>MTQKKQQERKEALAANLAGVRGEIARASRAAGRDPEGIALLPVTKFHPASDVALLAELGVTDVGENREQEARAKAEELPRVRFHMIGQVQTKKANAVARWAASVHSVDSPRLVAALDRGAGRARERGERPGPLPCFVQWSADGDSHRGGAGDVAPLCELIVQAEHLRLDGIMCVPPVGGDPAEVFARAHAIRAEQERRWGRKLRLSAGMSSDMSEAIAAGTDIVRVGTGIMGARPLA</sequence>
<dbReference type="Gene3D" id="3.20.20.10">
    <property type="entry name" value="Alanine racemase"/>
    <property type="match status" value="1"/>
</dbReference>
<dbReference type="HAMAP" id="MF_02087">
    <property type="entry name" value="PLP_homeostasis"/>
    <property type="match status" value="1"/>
</dbReference>
<evidence type="ECO:0000256" key="4">
    <source>
        <dbReference type="RuleBase" id="RU004514"/>
    </source>
</evidence>
<feature type="domain" description="Alanine racemase N-terminal" evidence="5">
    <location>
        <begin position="37"/>
        <end position="235"/>
    </location>
</feature>